<organism evidence="7 8">
    <name type="scientific">Junco hyemalis</name>
    <name type="common">Dark-eyed junco</name>
    <dbReference type="NCBI Taxonomy" id="40217"/>
    <lineage>
        <taxon>Eukaryota</taxon>
        <taxon>Metazoa</taxon>
        <taxon>Chordata</taxon>
        <taxon>Craniata</taxon>
        <taxon>Vertebrata</taxon>
        <taxon>Euteleostomi</taxon>
        <taxon>Archelosauria</taxon>
        <taxon>Archosauria</taxon>
        <taxon>Dinosauria</taxon>
        <taxon>Saurischia</taxon>
        <taxon>Theropoda</taxon>
        <taxon>Coelurosauria</taxon>
        <taxon>Aves</taxon>
        <taxon>Neognathae</taxon>
        <taxon>Neoaves</taxon>
        <taxon>Telluraves</taxon>
        <taxon>Australaves</taxon>
        <taxon>Passeriformes</taxon>
        <taxon>Passerellidae</taxon>
        <taxon>Junco</taxon>
    </lineage>
</organism>
<dbReference type="InterPro" id="IPR044611">
    <property type="entry name" value="E3A/B/C-like"/>
</dbReference>
<sequence length="562" mass="64999">MSEVKHFYEKISKNQTVYQEVQMEIRNLLESLSSSPISPENFRVYLILPFLLRGEDEGSVLSLIVLAETIMKLQPEDLQTLECLWSNLETSFFKELVILYQRASQEILLSFVQEFNATGPSRLYNLDPVETGSLQILQMLYQVNSRTGFGVHESIFQVHEVREIINICSFFNILIVPQMLTNYPCIFDKENKICLHITECRALAGFFIIPFIRIPEKWNFCVRRECLLQDMWENLKSASNQDFRKKLKVSFVGEAGMDGGAVSQELFSVAARTLCQPSTVTFCRFTSGLVWFPRQAPSCEDEDIFLLIGTLCGMALFNERTVPLPFPRALYKKLLGLAPTLEDLEELLPTLGRNLRRTLNGESDDSDLNFTIMEEDSTDVFELKENGANIPVTEDNRKEYVDLYVNYKFNKSVQKPFEDFMQGFLRGCPARNWKIFFPEELQVLLQGQPTFDWHLLEKNVIYTQYTESDQTIRNFWTVFHELPEEKKKMFLVFLSGSDRISGYGLEPFRFCIADAQKENPDKSSPSVITCTLTLLLPRYSRKKILKKKLLYAIEHNEGFGCE</sequence>
<dbReference type="Pfam" id="PF00632">
    <property type="entry name" value="HECT"/>
    <property type="match status" value="1"/>
</dbReference>
<name>A0A8C5NPL7_JUNHY</name>
<dbReference type="GO" id="GO:0000209">
    <property type="term" value="P:protein polyubiquitination"/>
    <property type="evidence" value="ECO:0007669"/>
    <property type="project" value="InterPro"/>
</dbReference>
<protein>
    <recommendedName>
        <fullName evidence="2">HECT-type E3 ubiquitin transferase</fullName>
        <ecNumber evidence="2">2.3.2.26</ecNumber>
    </recommendedName>
</protein>
<dbReference type="EC" id="2.3.2.26" evidence="2"/>
<evidence type="ECO:0000256" key="3">
    <source>
        <dbReference type="ARBA" id="ARBA00022679"/>
    </source>
</evidence>
<evidence type="ECO:0000259" key="6">
    <source>
        <dbReference type="PROSITE" id="PS50237"/>
    </source>
</evidence>
<feature type="domain" description="HECT" evidence="6">
    <location>
        <begin position="239"/>
        <end position="562"/>
    </location>
</feature>
<dbReference type="SMART" id="SM00119">
    <property type="entry name" value="HECTc"/>
    <property type="match status" value="1"/>
</dbReference>
<dbReference type="AlphaFoldDB" id="A0A8C5NPL7"/>
<evidence type="ECO:0000256" key="2">
    <source>
        <dbReference type="ARBA" id="ARBA00012485"/>
    </source>
</evidence>
<dbReference type="Gene3D" id="3.90.1750.10">
    <property type="entry name" value="Hect, E3 ligase catalytic domains"/>
    <property type="match status" value="1"/>
</dbReference>
<reference evidence="7" key="1">
    <citation type="submission" date="2025-08" db="UniProtKB">
        <authorList>
            <consortium name="Ensembl"/>
        </authorList>
    </citation>
    <scope>IDENTIFICATION</scope>
</reference>
<dbReference type="FunFam" id="3.30.2410.10:FF:000003">
    <property type="entry name" value="probable E3 ubiquitin-protein ligase HERC4 isoform X1"/>
    <property type="match status" value="1"/>
</dbReference>
<dbReference type="OMA" id="EHCGLDF"/>
<dbReference type="SUPFAM" id="SSF56204">
    <property type="entry name" value="Hect, E3 ligase catalytic domain"/>
    <property type="match status" value="1"/>
</dbReference>
<dbReference type="InterPro" id="IPR035983">
    <property type="entry name" value="Hect_E3_ubiquitin_ligase"/>
</dbReference>
<dbReference type="GO" id="GO:0061630">
    <property type="term" value="F:ubiquitin protein ligase activity"/>
    <property type="evidence" value="ECO:0007669"/>
    <property type="project" value="UniProtKB-EC"/>
</dbReference>
<evidence type="ECO:0000313" key="7">
    <source>
        <dbReference type="Ensembl" id="ENSJHYP00000015204.1"/>
    </source>
</evidence>
<dbReference type="Gene3D" id="3.30.2410.10">
    <property type="entry name" value="Hect, E3 ligase catalytic domain"/>
    <property type="match status" value="1"/>
</dbReference>
<reference evidence="7" key="2">
    <citation type="submission" date="2025-09" db="UniProtKB">
        <authorList>
            <consortium name="Ensembl"/>
        </authorList>
    </citation>
    <scope>IDENTIFICATION</scope>
</reference>
<dbReference type="Ensembl" id="ENSJHYT00000018355.1">
    <property type="protein sequence ID" value="ENSJHYP00000015204.1"/>
    <property type="gene ID" value="ENSJHYG00000011715.1"/>
</dbReference>
<evidence type="ECO:0000256" key="4">
    <source>
        <dbReference type="ARBA" id="ARBA00022786"/>
    </source>
</evidence>
<dbReference type="Proteomes" id="UP000694408">
    <property type="component" value="Unplaced"/>
</dbReference>
<dbReference type="PROSITE" id="PS50237">
    <property type="entry name" value="HECT"/>
    <property type="match status" value="1"/>
</dbReference>
<accession>A0A8C5NPL7</accession>
<dbReference type="Gene3D" id="3.30.2160.10">
    <property type="entry name" value="Hect, E3 ligase catalytic domain"/>
    <property type="match status" value="1"/>
</dbReference>
<dbReference type="PANTHER" id="PTHR45700">
    <property type="entry name" value="UBIQUITIN-PROTEIN LIGASE E3C"/>
    <property type="match status" value="1"/>
</dbReference>
<evidence type="ECO:0000256" key="5">
    <source>
        <dbReference type="PROSITE-ProRule" id="PRU00104"/>
    </source>
</evidence>
<proteinExistence type="predicted"/>
<keyword evidence="4 5" id="KW-0833">Ubl conjugation pathway</keyword>
<keyword evidence="8" id="KW-1185">Reference proteome</keyword>
<feature type="active site" description="Glycyl thioester intermediate" evidence="5">
    <location>
        <position position="530"/>
    </location>
</feature>
<dbReference type="InterPro" id="IPR000569">
    <property type="entry name" value="HECT_dom"/>
</dbReference>
<dbReference type="PANTHER" id="PTHR45700:SF8">
    <property type="entry name" value="HECT-TYPE E3 UBIQUITIN TRANSFERASE"/>
    <property type="match status" value="1"/>
</dbReference>
<keyword evidence="3" id="KW-0808">Transferase</keyword>
<comment type="catalytic activity">
    <reaction evidence="1">
        <text>S-ubiquitinyl-[E2 ubiquitin-conjugating enzyme]-L-cysteine + [acceptor protein]-L-lysine = [E2 ubiquitin-conjugating enzyme]-L-cysteine + N(6)-ubiquitinyl-[acceptor protein]-L-lysine.</text>
        <dbReference type="EC" id="2.3.2.26"/>
    </reaction>
</comment>
<evidence type="ECO:0000313" key="8">
    <source>
        <dbReference type="Proteomes" id="UP000694408"/>
    </source>
</evidence>
<evidence type="ECO:0000256" key="1">
    <source>
        <dbReference type="ARBA" id="ARBA00000885"/>
    </source>
</evidence>